<evidence type="ECO:0000256" key="3">
    <source>
        <dbReference type="ARBA" id="ARBA00023136"/>
    </source>
</evidence>
<evidence type="ECO:0000256" key="4">
    <source>
        <dbReference type="ARBA" id="ARBA00023139"/>
    </source>
</evidence>
<keyword evidence="5" id="KW-0449">Lipoprotein</keyword>
<dbReference type="EMBL" id="LMTZ01000086">
    <property type="protein sequence ID" value="KST67612.1"/>
    <property type="molecule type" value="Genomic_DNA"/>
</dbReference>
<sequence>MKNYYFFRRFTLAIITSLFTLSFEITSVDSVNAQDSEVTSNTQEQDCSIPPRFAAGKLRIAVADFKFSATALNLNNDKNFYDYQDEVTRISDIIASYLARDNNFTVVERTQMKELYEEGKLCKIRQKFGVEAIIIGSITQFNITKRKSGGGFLGFGKATTNKNADVELNVRIINTATSEIVNTFVEVGNSNYSESNLEVPRVSVEVRNDNDYTNKITRDDDYSRNISDKTGTEFVLKLNTSDKEKISYSSTENEDILINSATKKAIDGIVTILNANYHKFVSDIRKVDSNYTRVAGIFGKNYVVLNHGKSYGYKKGMKFVIKEITKKIVDPQTKEVIRIFTLPIAHIELIDVDSKSSLAKILPNNTSQIIWSEEIRKQIEQGNIIAKPINYIDFFPKDRKL</sequence>
<dbReference type="GO" id="GO:0030288">
    <property type="term" value="C:outer membrane-bounded periplasmic space"/>
    <property type="evidence" value="ECO:0007669"/>
    <property type="project" value="InterPro"/>
</dbReference>
<keyword evidence="1" id="KW-1003">Cell membrane</keyword>
<dbReference type="RefSeq" id="WP_027842506.1">
    <property type="nucleotide sequence ID" value="NZ_LMTZ01000013.1"/>
</dbReference>
<comment type="caution">
    <text evidence="8">The sequence shown here is derived from an EMBL/GenBank/DDBJ whole genome shotgun (WGS) entry which is preliminary data.</text>
</comment>
<dbReference type="AlphaFoldDB" id="A0A0V7ZZ38"/>
<evidence type="ECO:0000313" key="7">
    <source>
        <dbReference type="EMBL" id="KST67612.1"/>
    </source>
</evidence>
<evidence type="ECO:0000256" key="5">
    <source>
        <dbReference type="ARBA" id="ARBA00023288"/>
    </source>
</evidence>
<protein>
    <recommendedName>
        <fullName evidence="10">Curli production assembly/transport component CsgG</fullName>
    </recommendedName>
</protein>
<dbReference type="Proteomes" id="UP000053372">
    <property type="component" value="Unassembled WGS sequence"/>
</dbReference>
<dbReference type="Gene3D" id="3.40.50.10610">
    <property type="entry name" value="ABC-type transport auxiliary lipoprotein component"/>
    <property type="match status" value="1"/>
</dbReference>
<evidence type="ECO:0000256" key="6">
    <source>
        <dbReference type="SAM" id="SignalP"/>
    </source>
</evidence>
<evidence type="ECO:0008006" key="10">
    <source>
        <dbReference type="Google" id="ProtNLM"/>
    </source>
</evidence>
<keyword evidence="3" id="KW-0472">Membrane</keyword>
<feature type="signal peptide" evidence="6">
    <location>
        <begin position="1"/>
        <end position="33"/>
    </location>
</feature>
<keyword evidence="4" id="KW-0564">Palmitate</keyword>
<evidence type="ECO:0000313" key="8">
    <source>
        <dbReference type="EMBL" id="KST69752.1"/>
    </source>
</evidence>
<dbReference type="InterPro" id="IPR005534">
    <property type="entry name" value="Curli_assmbl/transp-comp_CsgG"/>
</dbReference>
<evidence type="ECO:0000256" key="2">
    <source>
        <dbReference type="ARBA" id="ARBA00022729"/>
    </source>
</evidence>
<dbReference type="OrthoDB" id="554957at2"/>
<dbReference type="EMBL" id="LMTZ01000013">
    <property type="protein sequence ID" value="KST69752.1"/>
    <property type="molecule type" value="Genomic_DNA"/>
</dbReference>
<reference evidence="8 9" key="1">
    <citation type="journal article" date="2015" name="Genome Announc.">
        <title>Draft Genome of the Euendolithic (true boring) Cyanobacterium Mastigocoleus testarum strain BC008.</title>
        <authorList>
            <person name="Guida B.S."/>
            <person name="Garcia-Pichel F."/>
        </authorList>
    </citation>
    <scope>NUCLEOTIDE SEQUENCE [LARGE SCALE GENOMIC DNA]</scope>
    <source>
        <strain evidence="8 9">BC008</strain>
    </source>
</reference>
<gene>
    <name evidence="7" type="ORF">BC008_30935</name>
    <name evidence="8" type="ORF">BC008_35915</name>
</gene>
<dbReference type="PANTHER" id="PTHR41164">
    <property type="entry name" value="CURLI PRODUCTION ASSEMBLY/TRANSPORT COMPONENT CSGG"/>
    <property type="match status" value="1"/>
</dbReference>
<keyword evidence="9" id="KW-1185">Reference proteome</keyword>
<proteinExistence type="predicted"/>
<keyword evidence="2 6" id="KW-0732">Signal</keyword>
<organism evidence="8 9">
    <name type="scientific">Mastigocoleus testarum BC008</name>
    <dbReference type="NCBI Taxonomy" id="371196"/>
    <lineage>
        <taxon>Bacteria</taxon>
        <taxon>Bacillati</taxon>
        <taxon>Cyanobacteriota</taxon>
        <taxon>Cyanophyceae</taxon>
        <taxon>Nostocales</taxon>
        <taxon>Hapalosiphonaceae</taxon>
        <taxon>Mastigocoleus</taxon>
    </lineage>
</organism>
<dbReference type="PANTHER" id="PTHR41164:SF1">
    <property type="entry name" value="CURLI PRODUCTION ASSEMBLY_TRANSPORT COMPONENT CSGG"/>
    <property type="match status" value="1"/>
</dbReference>
<name>A0A0V7ZZ38_9CYAN</name>
<evidence type="ECO:0000313" key="9">
    <source>
        <dbReference type="Proteomes" id="UP000053372"/>
    </source>
</evidence>
<feature type="chain" id="PRO_5007439229" description="Curli production assembly/transport component CsgG" evidence="6">
    <location>
        <begin position="34"/>
        <end position="401"/>
    </location>
</feature>
<dbReference type="Pfam" id="PF03783">
    <property type="entry name" value="CsgG"/>
    <property type="match status" value="1"/>
</dbReference>
<evidence type="ECO:0000256" key="1">
    <source>
        <dbReference type="ARBA" id="ARBA00022475"/>
    </source>
</evidence>
<accession>A0A0V7ZZ38</accession>